<dbReference type="Gene3D" id="1.20.272.10">
    <property type="match status" value="1"/>
</dbReference>
<gene>
    <name evidence="13" type="primary">holA</name>
    <name evidence="13" type="ORF">ERCIPICE3303_295</name>
</gene>
<dbReference type="AlphaFoldDB" id="A0A803FTH5"/>
<comment type="subunit">
    <text evidence="7">DNA polymerase III contains a core (composed of alpha, epsilon and theta chains) that associates with a tau subunit. This core dimerizes to form the POLIII' complex. PolIII' associates with the gamma complex (composed of gamma, delta, delta', psi and chi chains) and with the beta chain to form the complete DNA polymerase III complex.</text>
</comment>
<accession>A0A803FTH5</accession>
<evidence type="ECO:0000256" key="4">
    <source>
        <dbReference type="ARBA" id="ARBA00022695"/>
    </source>
</evidence>
<evidence type="ECO:0000256" key="7">
    <source>
        <dbReference type="ARBA" id="ARBA00026073"/>
    </source>
</evidence>
<evidence type="ECO:0000313" key="14">
    <source>
        <dbReference type="Proteomes" id="UP000294289"/>
    </source>
</evidence>
<dbReference type="SUPFAM" id="SSF48019">
    <property type="entry name" value="post-AAA+ oligomerization domain-like"/>
    <property type="match status" value="1"/>
</dbReference>
<evidence type="ECO:0000256" key="2">
    <source>
        <dbReference type="ARBA" id="ARBA00017703"/>
    </source>
</evidence>
<evidence type="ECO:0000256" key="1">
    <source>
        <dbReference type="ARBA" id="ARBA00012417"/>
    </source>
</evidence>
<keyword evidence="6" id="KW-0239">DNA-directed DNA polymerase</keyword>
<feature type="domain" description="DNA polymerase III delta N-terminal" evidence="11">
    <location>
        <begin position="21"/>
        <end position="140"/>
    </location>
</feature>
<evidence type="ECO:0000256" key="8">
    <source>
        <dbReference type="ARBA" id="ARBA00034754"/>
    </source>
</evidence>
<dbReference type="CDD" id="cd18138">
    <property type="entry name" value="HLD_clamp_pol_III_delta"/>
    <property type="match status" value="1"/>
</dbReference>
<comment type="similarity">
    <text evidence="8">Belongs to the DNA polymerase HolA subunit family.</text>
</comment>
<reference evidence="13 14" key="1">
    <citation type="submission" date="2019-02" db="EMBL/GenBank/DDBJ databases">
        <authorList>
            <person name="Manzano-Marin A."/>
            <person name="Manzano-Marin A."/>
        </authorList>
    </citation>
    <scope>NUCLEOTIDE SEQUENCE [LARGE SCALE GENOMIC DNA]</scope>
    <source>
        <strain evidence="13 14">ErCipiceae</strain>
    </source>
</reference>
<dbReference type="OrthoDB" id="9770982at2"/>
<dbReference type="Pfam" id="PF06144">
    <property type="entry name" value="DNA_pol3_delta"/>
    <property type="match status" value="1"/>
</dbReference>
<evidence type="ECO:0000259" key="12">
    <source>
        <dbReference type="Pfam" id="PF14840"/>
    </source>
</evidence>
<evidence type="ECO:0000259" key="11">
    <source>
        <dbReference type="Pfam" id="PF06144"/>
    </source>
</evidence>
<dbReference type="GO" id="GO:0003887">
    <property type="term" value="F:DNA-directed DNA polymerase activity"/>
    <property type="evidence" value="ECO:0007669"/>
    <property type="project" value="UniProtKB-UniRule"/>
</dbReference>
<dbReference type="Pfam" id="PF14840">
    <property type="entry name" value="DNA_pol3_delt_C"/>
    <property type="match status" value="1"/>
</dbReference>
<evidence type="ECO:0000256" key="6">
    <source>
        <dbReference type="ARBA" id="ARBA00022932"/>
    </source>
</evidence>
<dbReference type="PANTHER" id="PTHR34388:SF1">
    <property type="entry name" value="DNA POLYMERASE III SUBUNIT DELTA"/>
    <property type="match status" value="1"/>
</dbReference>
<evidence type="ECO:0000256" key="9">
    <source>
        <dbReference type="ARBA" id="ARBA00049244"/>
    </source>
</evidence>
<evidence type="ECO:0000256" key="3">
    <source>
        <dbReference type="ARBA" id="ARBA00022679"/>
    </source>
</evidence>
<dbReference type="InterPro" id="IPR027417">
    <property type="entry name" value="P-loop_NTPase"/>
</dbReference>
<sequence>MIKIYPDQLNHQLDKKLQKCYILYGQNPLFTQEVRLAIRKTAENNGFTEHLNIVVDNKTDWQRIFSIYKELSLFSRKKTLFLTLPARGLNSVIRTKLITLTKLLHSHILLILEIPSLTKIQENEIWYKTICENALLVICQGPEHKALPFWITSRAKKLKLKIDSRANKLLCYCYEGNLLALSQTLDKCAILWPNGQLTSFHIKQVIHNAAHFTIFDWISALFLGNSQRALRVLRQIRATDSEPLILLRSLQHDLILLVNLKRKMIDTPLPILFNQYSVWKKRRILLDYAIQRMSITKIANIFKYLTQIELLIKEEHNPSIWIKLEMLTLMFSEPEFPFNFDDNIYLS</sequence>
<dbReference type="RefSeq" id="WP_157990969.1">
    <property type="nucleotide sequence ID" value="NZ_LR217737.1"/>
</dbReference>
<dbReference type="EC" id="2.7.7.7" evidence="1 10"/>
<protein>
    <recommendedName>
        <fullName evidence="2 10">DNA polymerase III subunit delta</fullName>
        <ecNumber evidence="1 10">2.7.7.7</ecNumber>
    </recommendedName>
</protein>
<feature type="domain" description="DNA polymerase III subunit delta C-terminal" evidence="12">
    <location>
        <begin position="215"/>
        <end position="332"/>
    </location>
</feature>
<dbReference type="Gene3D" id="1.10.8.60">
    <property type="match status" value="1"/>
</dbReference>
<dbReference type="EMBL" id="LR217737">
    <property type="protein sequence ID" value="VFP87971.1"/>
    <property type="molecule type" value="Genomic_DNA"/>
</dbReference>
<dbReference type="InterPro" id="IPR008921">
    <property type="entry name" value="DNA_pol3_clamp-load_cplx_C"/>
</dbReference>
<dbReference type="GO" id="GO:0006261">
    <property type="term" value="P:DNA-templated DNA replication"/>
    <property type="evidence" value="ECO:0007669"/>
    <property type="project" value="TreeGrafter"/>
</dbReference>
<comment type="catalytic activity">
    <reaction evidence="9">
        <text>DNA(n) + a 2'-deoxyribonucleoside 5'-triphosphate = DNA(n+1) + diphosphate</text>
        <dbReference type="Rhea" id="RHEA:22508"/>
        <dbReference type="Rhea" id="RHEA-COMP:17339"/>
        <dbReference type="Rhea" id="RHEA-COMP:17340"/>
        <dbReference type="ChEBI" id="CHEBI:33019"/>
        <dbReference type="ChEBI" id="CHEBI:61560"/>
        <dbReference type="ChEBI" id="CHEBI:173112"/>
        <dbReference type="EC" id="2.7.7.7"/>
    </reaction>
</comment>
<name>A0A803FTH5_9GAMM</name>
<dbReference type="GO" id="GO:0003677">
    <property type="term" value="F:DNA binding"/>
    <property type="evidence" value="ECO:0007669"/>
    <property type="project" value="InterPro"/>
</dbReference>
<dbReference type="NCBIfam" id="TIGR01128">
    <property type="entry name" value="holA"/>
    <property type="match status" value="1"/>
</dbReference>
<dbReference type="Proteomes" id="UP000294289">
    <property type="component" value="Chromosome"/>
</dbReference>
<dbReference type="SUPFAM" id="SSF52540">
    <property type="entry name" value="P-loop containing nucleoside triphosphate hydrolases"/>
    <property type="match status" value="1"/>
</dbReference>
<dbReference type="Gene3D" id="3.40.50.300">
    <property type="entry name" value="P-loop containing nucleotide triphosphate hydrolases"/>
    <property type="match status" value="1"/>
</dbReference>
<dbReference type="PANTHER" id="PTHR34388">
    <property type="entry name" value="DNA POLYMERASE III SUBUNIT DELTA"/>
    <property type="match status" value="1"/>
</dbReference>
<keyword evidence="4 13" id="KW-0548">Nucleotidyltransferase</keyword>
<keyword evidence="3 13" id="KW-0808">Transferase</keyword>
<proteinExistence type="inferred from homology"/>
<dbReference type="GO" id="GO:0009360">
    <property type="term" value="C:DNA polymerase III complex"/>
    <property type="evidence" value="ECO:0007669"/>
    <property type="project" value="UniProtKB-UniRule"/>
</dbReference>
<organism evidence="13 14">
    <name type="scientific">Candidatus Erwinia haradaeae</name>
    <dbReference type="NCBI Taxonomy" id="1922217"/>
    <lineage>
        <taxon>Bacteria</taxon>
        <taxon>Pseudomonadati</taxon>
        <taxon>Pseudomonadota</taxon>
        <taxon>Gammaproteobacteria</taxon>
        <taxon>Enterobacterales</taxon>
        <taxon>Erwiniaceae</taxon>
        <taxon>Erwinia</taxon>
    </lineage>
</organism>
<dbReference type="InterPro" id="IPR010372">
    <property type="entry name" value="DNA_pol3_delta_N"/>
</dbReference>
<evidence type="ECO:0000256" key="5">
    <source>
        <dbReference type="ARBA" id="ARBA00022705"/>
    </source>
</evidence>
<dbReference type="InterPro" id="IPR032780">
    <property type="entry name" value="DNA_pol3_delt_C"/>
</dbReference>
<evidence type="ECO:0000313" key="13">
    <source>
        <dbReference type="EMBL" id="VFP87971.1"/>
    </source>
</evidence>
<dbReference type="InterPro" id="IPR005790">
    <property type="entry name" value="DNA_polIII_delta"/>
</dbReference>
<keyword evidence="5" id="KW-0235">DNA replication</keyword>
<evidence type="ECO:0000256" key="10">
    <source>
        <dbReference type="NCBIfam" id="TIGR01128"/>
    </source>
</evidence>